<feature type="domain" description="Aminotransferase class I/classII large" evidence="5">
    <location>
        <begin position="68"/>
        <end position="259"/>
    </location>
</feature>
<dbReference type="GO" id="GO:0030170">
    <property type="term" value="F:pyridoxal phosphate binding"/>
    <property type="evidence" value="ECO:0007669"/>
    <property type="project" value="InterPro"/>
</dbReference>
<dbReference type="InterPro" id="IPR015424">
    <property type="entry name" value="PyrdxlP-dep_Trfase"/>
</dbReference>
<evidence type="ECO:0000259" key="5">
    <source>
        <dbReference type="Pfam" id="PF00155"/>
    </source>
</evidence>
<dbReference type="Proteomes" id="UP000236333">
    <property type="component" value="Unassembled WGS sequence"/>
</dbReference>
<dbReference type="CDD" id="cd00609">
    <property type="entry name" value="AAT_like"/>
    <property type="match status" value="1"/>
</dbReference>
<name>A0A2J8AG08_9CHLO</name>
<dbReference type="InterPro" id="IPR004839">
    <property type="entry name" value="Aminotransferase_I/II_large"/>
</dbReference>
<keyword evidence="7" id="KW-1185">Reference proteome</keyword>
<comment type="caution">
    <text evidence="6">The sequence shown here is derived from an EMBL/GenBank/DDBJ whole genome shotgun (WGS) entry which is preliminary data.</text>
</comment>
<keyword evidence="2 6" id="KW-0032">Aminotransferase</keyword>
<evidence type="ECO:0000256" key="1">
    <source>
        <dbReference type="ARBA" id="ARBA00001933"/>
    </source>
</evidence>
<dbReference type="Pfam" id="PF00155">
    <property type="entry name" value="Aminotran_1_2"/>
    <property type="match status" value="1"/>
</dbReference>
<sequence length="333" mass="34569">MDYDRFWSAEAKRFTTASLAGLVHRFAGVEGVVSLAGGLPPAEAFPLIELRGSTREGHEVVLGAEGQQVCEAHDLLVLEDDAYCWLHYPAGPAPPQQQPGLAGLARSMLSMDTAGRVVRIDTFSKLLGPGYRLGWITAPQPLVAKFSNWVMASTVGPCSVTQVLVSRMLQQWGMDGFTAFLQRLQALYAARAAAAHAAAVEHLGGLAEFEPVRAGMFMWVTLKGIPDVAAVLDDLVAARVVVVPGSMFATRGLQNTVRLGEPEEAAEGASLAAAAGAAASAGALSPCFRLSFAGSTPEVLAEGMRRLAEATRAVLARGGGGGGSGGGGAVEQA</sequence>
<dbReference type="EMBL" id="PGGS01000029">
    <property type="protein sequence ID" value="PNH11450.1"/>
    <property type="molecule type" value="Genomic_DNA"/>
</dbReference>
<proteinExistence type="predicted"/>
<evidence type="ECO:0000313" key="6">
    <source>
        <dbReference type="EMBL" id="PNH11450.1"/>
    </source>
</evidence>
<dbReference type="OrthoDB" id="691673at2759"/>
<dbReference type="InterPro" id="IPR015421">
    <property type="entry name" value="PyrdxlP-dep_Trfase_major"/>
</dbReference>
<accession>A0A2J8AG08</accession>
<dbReference type="AlphaFoldDB" id="A0A2J8AG08"/>
<protein>
    <submittedName>
        <fullName evidence="6">Kynurenine/alpha-aminoadipate aminotransferase, mitochondrial</fullName>
    </submittedName>
</protein>
<dbReference type="Gene3D" id="3.40.640.10">
    <property type="entry name" value="Type I PLP-dependent aspartate aminotransferase-like (Major domain)"/>
    <property type="match status" value="1"/>
</dbReference>
<gene>
    <name evidence="6" type="ORF">TSOC_001724</name>
</gene>
<dbReference type="GO" id="GO:0008483">
    <property type="term" value="F:transaminase activity"/>
    <property type="evidence" value="ECO:0007669"/>
    <property type="project" value="UniProtKB-KW"/>
</dbReference>
<reference evidence="6 7" key="1">
    <citation type="journal article" date="2017" name="Mol. Biol. Evol.">
        <title>The 4-celled Tetrabaena socialis nuclear genome reveals the essential components for genetic control of cell number at the origin of multicellularity in the volvocine lineage.</title>
        <authorList>
            <person name="Featherston J."/>
            <person name="Arakaki Y."/>
            <person name="Hanschen E.R."/>
            <person name="Ferris P.J."/>
            <person name="Michod R.E."/>
            <person name="Olson B.J.S.C."/>
            <person name="Nozaki H."/>
            <person name="Durand P.M."/>
        </authorList>
    </citation>
    <scope>NUCLEOTIDE SEQUENCE [LARGE SCALE GENOMIC DNA]</scope>
    <source>
        <strain evidence="6 7">NIES-571</strain>
    </source>
</reference>
<comment type="cofactor">
    <cofactor evidence="1">
        <name>pyridoxal 5'-phosphate</name>
        <dbReference type="ChEBI" id="CHEBI:597326"/>
    </cofactor>
</comment>
<dbReference type="PANTHER" id="PTHR42790">
    <property type="entry name" value="AMINOTRANSFERASE"/>
    <property type="match status" value="1"/>
</dbReference>
<keyword evidence="3 6" id="KW-0808">Transferase</keyword>
<evidence type="ECO:0000313" key="7">
    <source>
        <dbReference type="Proteomes" id="UP000236333"/>
    </source>
</evidence>
<keyword evidence="4" id="KW-0663">Pyridoxal phosphate</keyword>
<dbReference type="SUPFAM" id="SSF53383">
    <property type="entry name" value="PLP-dependent transferases"/>
    <property type="match status" value="1"/>
</dbReference>
<dbReference type="PANTHER" id="PTHR42790:SF19">
    <property type="entry name" value="KYNURENINE_ALPHA-AMINOADIPATE AMINOTRANSFERASE, MITOCHONDRIAL"/>
    <property type="match status" value="1"/>
</dbReference>
<evidence type="ECO:0000256" key="4">
    <source>
        <dbReference type="ARBA" id="ARBA00022898"/>
    </source>
</evidence>
<dbReference type="InterPro" id="IPR050859">
    <property type="entry name" value="Class-I_PLP-dep_aminotransf"/>
</dbReference>
<evidence type="ECO:0000256" key="3">
    <source>
        <dbReference type="ARBA" id="ARBA00022679"/>
    </source>
</evidence>
<evidence type="ECO:0000256" key="2">
    <source>
        <dbReference type="ARBA" id="ARBA00022576"/>
    </source>
</evidence>
<organism evidence="6 7">
    <name type="scientific">Tetrabaena socialis</name>
    <dbReference type="NCBI Taxonomy" id="47790"/>
    <lineage>
        <taxon>Eukaryota</taxon>
        <taxon>Viridiplantae</taxon>
        <taxon>Chlorophyta</taxon>
        <taxon>core chlorophytes</taxon>
        <taxon>Chlorophyceae</taxon>
        <taxon>CS clade</taxon>
        <taxon>Chlamydomonadales</taxon>
        <taxon>Tetrabaenaceae</taxon>
        <taxon>Tetrabaena</taxon>
    </lineage>
</organism>
<dbReference type="GO" id="GO:1901605">
    <property type="term" value="P:alpha-amino acid metabolic process"/>
    <property type="evidence" value="ECO:0007669"/>
    <property type="project" value="TreeGrafter"/>
</dbReference>